<dbReference type="Proteomes" id="UP000828941">
    <property type="component" value="Chromosome 9"/>
</dbReference>
<keyword evidence="2" id="KW-1185">Reference proteome</keyword>
<proteinExistence type="predicted"/>
<evidence type="ECO:0000313" key="1">
    <source>
        <dbReference type="EMBL" id="KAI4324204.1"/>
    </source>
</evidence>
<reference evidence="1 2" key="1">
    <citation type="journal article" date="2022" name="DNA Res.">
        <title>Chromosomal-level genome assembly of the orchid tree Bauhinia variegata (Leguminosae; Cercidoideae) supports the allotetraploid origin hypothesis of Bauhinia.</title>
        <authorList>
            <person name="Zhong Y."/>
            <person name="Chen Y."/>
            <person name="Zheng D."/>
            <person name="Pang J."/>
            <person name="Liu Y."/>
            <person name="Luo S."/>
            <person name="Meng S."/>
            <person name="Qian L."/>
            <person name="Wei D."/>
            <person name="Dai S."/>
            <person name="Zhou R."/>
        </authorList>
    </citation>
    <scope>NUCLEOTIDE SEQUENCE [LARGE SCALE GENOMIC DNA]</scope>
    <source>
        <strain evidence="1">BV-YZ2020</strain>
    </source>
</reference>
<gene>
    <name evidence="1" type="ORF">L6164_023759</name>
</gene>
<accession>A0ACB9MLD3</accession>
<protein>
    <submittedName>
        <fullName evidence="1">Uncharacterized protein</fullName>
    </submittedName>
</protein>
<dbReference type="EMBL" id="CM039434">
    <property type="protein sequence ID" value="KAI4324204.1"/>
    <property type="molecule type" value="Genomic_DNA"/>
</dbReference>
<sequence>MNYKINQLITLKGTAQFLLGRLLNKQLFEFTTPNKPLQYTPLFGSLLLRLHSSLIRFTFCPQQWLLFFMWATQTKMLSKHLLLQSILVSKLS</sequence>
<comment type="caution">
    <text evidence="1">The sequence shown here is derived from an EMBL/GenBank/DDBJ whole genome shotgun (WGS) entry which is preliminary data.</text>
</comment>
<organism evidence="1 2">
    <name type="scientific">Bauhinia variegata</name>
    <name type="common">Purple orchid tree</name>
    <name type="synonym">Phanera variegata</name>
    <dbReference type="NCBI Taxonomy" id="167791"/>
    <lineage>
        <taxon>Eukaryota</taxon>
        <taxon>Viridiplantae</taxon>
        <taxon>Streptophyta</taxon>
        <taxon>Embryophyta</taxon>
        <taxon>Tracheophyta</taxon>
        <taxon>Spermatophyta</taxon>
        <taxon>Magnoliopsida</taxon>
        <taxon>eudicotyledons</taxon>
        <taxon>Gunneridae</taxon>
        <taxon>Pentapetalae</taxon>
        <taxon>rosids</taxon>
        <taxon>fabids</taxon>
        <taxon>Fabales</taxon>
        <taxon>Fabaceae</taxon>
        <taxon>Cercidoideae</taxon>
        <taxon>Cercideae</taxon>
        <taxon>Bauhiniinae</taxon>
        <taxon>Bauhinia</taxon>
    </lineage>
</organism>
<evidence type="ECO:0000313" key="2">
    <source>
        <dbReference type="Proteomes" id="UP000828941"/>
    </source>
</evidence>
<name>A0ACB9MLD3_BAUVA</name>